<gene>
    <name evidence="1" type="ORF">LCGC14_1218240</name>
</gene>
<proteinExistence type="predicted"/>
<reference evidence="1" key="1">
    <citation type="journal article" date="2015" name="Nature">
        <title>Complex archaea that bridge the gap between prokaryotes and eukaryotes.</title>
        <authorList>
            <person name="Spang A."/>
            <person name="Saw J.H."/>
            <person name="Jorgensen S.L."/>
            <person name="Zaremba-Niedzwiedzka K."/>
            <person name="Martijn J."/>
            <person name="Lind A.E."/>
            <person name="van Eijk R."/>
            <person name="Schleper C."/>
            <person name="Guy L."/>
            <person name="Ettema T.J."/>
        </authorList>
    </citation>
    <scope>NUCLEOTIDE SEQUENCE</scope>
</reference>
<sequence length="124" mass="14732">MQNFDKEIHEEDFESSLEKLFWNTLMENNIKLPDENQKSIFDPINNAPYTRADFFYSPKLCVYIDGPPHDPNNFPKQHEKDNEITSELEIMGYDVFRIPLYNMDGAKEDILPFLEKLKEKIDKL</sequence>
<organism evidence="1">
    <name type="scientific">marine sediment metagenome</name>
    <dbReference type="NCBI Taxonomy" id="412755"/>
    <lineage>
        <taxon>unclassified sequences</taxon>
        <taxon>metagenomes</taxon>
        <taxon>ecological metagenomes</taxon>
    </lineage>
</organism>
<accession>A0A0F9LZC7</accession>
<protein>
    <recommendedName>
        <fullName evidence="2">DUF559 domain-containing protein</fullName>
    </recommendedName>
</protein>
<name>A0A0F9LZC7_9ZZZZ</name>
<dbReference type="AlphaFoldDB" id="A0A0F9LZC7"/>
<dbReference type="Gene3D" id="3.40.960.10">
    <property type="entry name" value="VSR Endonuclease"/>
    <property type="match status" value="1"/>
</dbReference>
<evidence type="ECO:0008006" key="2">
    <source>
        <dbReference type="Google" id="ProtNLM"/>
    </source>
</evidence>
<comment type="caution">
    <text evidence="1">The sequence shown here is derived from an EMBL/GenBank/DDBJ whole genome shotgun (WGS) entry which is preliminary data.</text>
</comment>
<dbReference type="EMBL" id="LAZR01006389">
    <property type="protein sequence ID" value="KKM92461.1"/>
    <property type="molecule type" value="Genomic_DNA"/>
</dbReference>
<evidence type="ECO:0000313" key="1">
    <source>
        <dbReference type="EMBL" id="KKM92461.1"/>
    </source>
</evidence>